<evidence type="ECO:0008006" key="4">
    <source>
        <dbReference type="Google" id="ProtNLM"/>
    </source>
</evidence>
<gene>
    <name evidence="2" type="ordered locus">Hhal_0315</name>
</gene>
<sequence length="204" mass="22092">MRGLRLSVLTAALIPLAATSSAVHAHLSHQPTLDIGVYGAWMDIDPLDDDLIGIGGELEVNWGWLLARGAIEGYEGQGADTEAVRGAVGLGLIQPWTEDIAMIGEVGGRYLDHDQQLPWGSDRADVTVEFGLRAWSRAWQETQARLRTDMRAVVAYPTDSDADPQAGGRLELSAAPAEAGFALFARGEWLSDERSAAVGMRYRY</sequence>
<keyword evidence="3" id="KW-1185">Reference proteome</keyword>
<dbReference type="KEGG" id="hha:Hhal_0315"/>
<evidence type="ECO:0000313" key="3">
    <source>
        <dbReference type="Proteomes" id="UP000000647"/>
    </source>
</evidence>
<accession>A1WTU7</accession>
<feature type="signal peptide" evidence="1">
    <location>
        <begin position="1"/>
        <end position="25"/>
    </location>
</feature>
<name>A1WTU7_HALHL</name>
<organism evidence="2 3">
    <name type="scientific">Halorhodospira halophila (strain DSM 244 / SL1)</name>
    <name type="common">Ectothiorhodospira halophila (strain DSM 244 / SL1)</name>
    <dbReference type="NCBI Taxonomy" id="349124"/>
    <lineage>
        <taxon>Bacteria</taxon>
        <taxon>Pseudomonadati</taxon>
        <taxon>Pseudomonadota</taxon>
        <taxon>Gammaproteobacteria</taxon>
        <taxon>Chromatiales</taxon>
        <taxon>Ectothiorhodospiraceae</taxon>
        <taxon>Halorhodospira</taxon>
    </lineage>
</organism>
<dbReference type="AlphaFoldDB" id="A1WTU7"/>
<evidence type="ECO:0000256" key="1">
    <source>
        <dbReference type="SAM" id="SignalP"/>
    </source>
</evidence>
<dbReference type="HOGENOM" id="CLU_1341697_0_0_6"/>
<reference evidence="3" key="1">
    <citation type="submission" date="2006-12" db="EMBL/GenBank/DDBJ databases">
        <title>Complete sequence of Halorhodospira halophila SL1.</title>
        <authorList>
            <consortium name="US DOE Joint Genome Institute"/>
            <person name="Copeland A."/>
            <person name="Lucas S."/>
            <person name="Lapidus A."/>
            <person name="Barry K."/>
            <person name="Detter J.C."/>
            <person name="Glavina del Rio T."/>
            <person name="Hammon N."/>
            <person name="Israni S."/>
            <person name="Dalin E."/>
            <person name="Tice H."/>
            <person name="Pitluck S."/>
            <person name="Saunders E."/>
            <person name="Brettin T."/>
            <person name="Bruce D."/>
            <person name="Han C."/>
            <person name="Tapia R."/>
            <person name="Schmutz J."/>
            <person name="Larimer F."/>
            <person name="Land M."/>
            <person name="Hauser L."/>
            <person name="Kyrpides N."/>
            <person name="Mikhailova N."/>
            <person name="Hoff W."/>
            <person name="Richardson P."/>
        </authorList>
    </citation>
    <scope>NUCLEOTIDE SEQUENCE [LARGE SCALE GENOMIC DNA]</scope>
    <source>
        <strain evidence="3">DSM 244 / SL1</strain>
    </source>
</reference>
<proteinExistence type="predicted"/>
<dbReference type="RefSeq" id="WP_011813132.1">
    <property type="nucleotide sequence ID" value="NC_008789.1"/>
</dbReference>
<dbReference type="OrthoDB" id="9920025at2"/>
<dbReference type="STRING" id="349124.Hhal_0315"/>
<evidence type="ECO:0000313" key="2">
    <source>
        <dbReference type="EMBL" id="ABM61109.1"/>
    </source>
</evidence>
<reference evidence="2 3" key="2">
    <citation type="journal article" date="2013" name="Stand. Genomic Sci.">
        <title>Complete genome sequence of Halorhodospira halophila SL1.</title>
        <authorList>
            <person name="Challacombe J.F."/>
            <person name="Majid S."/>
            <person name="Deole R."/>
            <person name="Brettin T.S."/>
            <person name="Bruce D."/>
            <person name="Delano S.F."/>
            <person name="Detter J.C."/>
            <person name="Gleasner C.D."/>
            <person name="Han C.S."/>
            <person name="Misra M."/>
            <person name="Reitenga K.G."/>
            <person name="Mikhailova N."/>
            <person name="Woyke T."/>
            <person name="Pitluck S."/>
            <person name="Nolan M."/>
            <person name="Land M.L."/>
            <person name="Saunders E."/>
            <person name="Tapia R."/>
            <person name="Lapidus A."/>
            <person name="Ivanova N."/>
            <person name="Hoff W.D."/>
        </authorList>
    </citation>
    <scope>NUCLEOTIDE SEQUENCE [LARGE SCALE GENOMIC DNA]</scope>
    <source>
        <strain evidence="3">DSM 244 / SL1</strain>
    </source>
</reference>
<keyword evidence="1" id="KW-0732">Signal</keyword>
<protein>
    <recommendedName>
        <fullName evidence="4">Outer membrane protein beta-barrel domain-containing protein</fullName>
    </recommendedName>
</protein>
<dbReference type="Proteomes" id="UP000000647">
    <property type="component" value="Chromosome"/>
</dbReference>
<dbReference type="EMBL" id="CP000544">
    <property type="protein sequence ID" value="ABM61109.1"/>
    <property type="molecule type" value="Genomic_DNA"/>
</dbReference>
<feature type="chain" id="PRO_5002640859" description="Outer membrane protein beta-barrel domain-containing protein" evidence="1">
    <location>
        <begin position="26"/>
        <end position="204"/>
    </location>
</feature>